<feature type="domain" description="G-patch" evidence="2">
    <location>
        <begin position="161"/>
        <end position="207"/>
    </location>
</feature>
<feature type="compositionally biased region" description="Polar residues" evidence="1">
    <location>
        <begin position="210"/>
        <end position="236"/>
    </location>
</feature>
<feature type="compositionally biased region" description="Polar residues" evidence="1">
    <location>
        <begin position="76"/>
        <end position="89"/>
    </location>
</feature>
<feature type="compositionally biased region" description="Basic and acidic residues" evidence="1">
    <location>
        <begin position="237"/>
        <end position="248"/>
    </location>
</feature>
<accession>A0AAW2RS36</accession>
<dbReference type="Pfam" id="PF01585">
    <property type="entry name" value="G-patch"/>
    <property type="match status" value="2"/>
</dbReference>
<gene>
    <name evidence="3" type="ORF">Scaly_0585000</name>
</gene>
<feature type="region of interest" description="Disordered" evidence="1">
    <location>
        <begin position="76"/>
        <end position="107"/>
    </location>
</feature>
<reference evidence="3" key="1">
    <citation type="submission" date="2020-06" db="EMBL/GenBank/DDBJ databases">
        <authorList>
            <person name="Li T."/>
            <person name="Hu X."/>
            <person name="Zhang T."/>
            <person name="Song X."/>
            <person name="Zhang H."/>
            <person name="Dai N."/>
            <person name="Sheng W."/>
            <person name="Hou X."/>
            <person name="Wei L."/>
        </authorList>
    </citation>
    <scope>NUCLEOTIDE SEQUENCE</scope>
    <source>
        <strain evidence="3">KEN8</strain>
        <tissue evidence="3">Leaf</tissue>
    </source>
</reference>
<evidence type="ECO:0000313" key="3">
    <source>
        <dbReference type="EMBL" id="KAL0382977.1"/>
    </source>
</evidence>
<sequence>MQLWENSVLNDDITSWNRFVMVSRTQHTSMPSSTDKVRLEKLIGDDKDGDFSVDGRPVKVDTYTAKNAARVSSYTPIGAQSSRNQSAKNLATYPASKESKKKKSGKIGSYAAQPLSFVSSGIMDTETIELRTTESNETKDTCCKSKLVSRSIEYRGFEMHTTGFGSKMMAKMGYIEGTGLGKDGQGMAQPIEVSQRPKSLGLGAEVPETSGKSSITQPRPKSTGRSAKSSGTNVKSTKSDNHKFGSFEKHTKGFGSKMMAKMGFVEGMGLGKDSQGIVNPLLAVRRPKSMGLGATS</sequence>
<dbReference type="EMBL" id="JACGWM010000003">
    <property type="protein sequence ID" value="KAL0382977.1"/>
    <property type="molecule type" value="Genomic_DNA"/>
</dbReference>
<dbReference type="PROSITE" id="PS50174">
    <property type="entry name" value="G_PATCH"/>
    <property type="match status" value="2"/>
</dbReference>
<organism evidence="3">
    <name type="scientific">Sesamum calycinum</name>
    <dbReference type="NCBI Taxonomy" id="2727403"/>
    <lineage>
        <taxon>Eukaryota</taxon>
        <taxon>Viridiplantae</taxon>
        <taxon>Streptophyta</taxon>
        <taxon>Embryophyta</taxon>
        <taxon>Tracheophyta</taxon>
        <taxon>Spermatophyta</taxon>
        <taxon>Magnoliopsida</taxon>
        <taxon>eudicotyledons</taxon>
        <taxon>Gunneridae</taxon>
        <taxon>Pentapetalae</taxon>
        <taxon>asterids</taxon>
        <taxon>lamiids</taxon>
        <taxon>Lamiales</taxon>
        <taxon>Pedaliaceae</taxon>
        <taxon>Sesamum</taxon>
    </lineage>
</organism>
<dbReference type="SMART" id="SM00443">
    <property type="entry name" value="G_patch"/>
    <property type="match status" value="2"/>
</dbReference>
<feature type="region of interest" description="Disordered" evidence="1">
    <location>
        <begin position="195"/>
        <end position="248"/>
    </location>
</feature>
<name>A0AAW2RS36_9LAMI</name>
<reference evidence="3" key="2">
    <citation type="journal article" date="2024" name="Plant">
        <title>Genomic evolution and insights into agronomic trait innovations of Sesamum species.</title>
        <authorList>
            <person name="Miao H."/>
            <person name="Wang L."/>
            <person name="Qu L."/>
            <person name="Liu H."/>
            <person name="Sun Y."/>
            <person name="Le M."/>
            <person name="Wang Q."/>
            <person name="Wei S."/>
            <person name="Zheng Y."/>
            <person name="Lin W."/>
            <person name="Duan Y."/>
            <person name="Cao H."/>
            <person name="Xiong S."/>
            <person name="Wang X."/>
            <person name="Wei L."/>
            <person name="Li C."/>
            <person name="Ma Q."/>
            <person name="Ju M."/>
            <person name="Zhao R."/>
            <person name="Li G."/>
            <person name="Mu C."/>
            <person name="Tian Q."/>
            <person name="Mei H."/>
            <person name="Zhang T."/>
            <person name="Gao T."/>
            <person name="Zhang H."/>
        </authorList>
    </citation>
    <scope>NUCLEOTIDE SEQUENCE</scope>
    <source>
        <strain evidence="3">KEN8</strain>
    </source>
</reference>
<evidence type="ECO:0000259" key="2">
    <source>
        <dbReference type="PROSITE" id="PS50174"/>
    </source>
</evidence>
<dbReference type="PANTHER" id="PTHR47423:SF2">
    <property type="entry name" value="PROTEIN SQS1"/>
    <property type="match status" value="1"/>
</dbReference>
<protein>
    <submittedName>
        <fullName evidence="3">Tuftelin-interacting protein 11</fullName>
    </submittedName>
</protein>
<dbReference type="InterPro" id="IPR000467">
    <property type="entry name" value="G_patch_dom"/>
</dbReference>
<evidence type="ECO:0000256" key="1">
    <source>
        <dbReference type="SAM" id="MobiDB-lite"/>
    </source>
</evidence>
<dbReference type="GO" id="GO:0003676">
    <property type="term" value="F:nucleic acid binding"/>
    <property type="evidence" value="ECO:0007669"/>
    <property type="project" value="InterPro"/>
</dbReference>
<proteinExistence type="predicted"/>
<feature type="domain" description="G-patch" evidence="2">
    <location>
        <begin position="251"/>
        <end position="296"/>
    </location>
</feature>
<dbReference type="AlphaFoldDB" id="A0AAW2RS36"/>
<dbReference type="PANTHER" id="PTHR47423">
    <property type="entry name" value="G-PATCH DOMAIN CONTAINING PROTEIN"/>
    <property type="match status" value="1"/>
</dbReference>
<comment type="caution">
    <text evidence="3">The sequence shown here is derived from an EMBL/GenBank/DDBJ whole genome shotgun (WGS) entry which is preliminary data.</text>
</comment>